<dbReference type="InterPro" id="IPR058353">
    <property type="entry name" value="DUF8040"/>
</dbReference>
<accession>A0AAD8P495</accession>
<comment type="similarity">
    <text evidence="3">Belongs to the HARBI1 family.</text>
</comment>
<evidence type="ECO:0000256" key="7">
    <source>
        <dbReference type="ARBA" id="ARBA00023242"/>
    </source>
</evidence>
<feature type="domain" description="DUF8040" evidence="10">
    <location>
        <begin position="114"/>
        <end position="203"/>
    </location>
</feature>
<dbReference type="GO" id="GO:0005634">
    <property type="term" value="C:nucleus"/>
    <property type="evidence" value="ECO:0007669"/>
    <property type="project" value="UniProtKB-SubCell"/>
</dbReference>
<evidence type="ECO:0000256" key="2">
    <source>
        <dbReference type="ARBA" id="ARBA00004123"/>
    </source>
</evidence>
<gene>
    <name evidence="11" type="ORF">QVD17_08419</name>
</gene>
<evidence type="ECO:0000256" key="3">
    <source>
        <dbReference type="ARBA" id="ARBA00006958"/>
    </source>
</evidence>
<comment type="subcellular location">
    <subcellularLocation>
        <location evidence="2">Nucleus</location>
    </subcellularLocation>
</comment>
<name>A0AAD8P495_TARER</name>
<dbReference type="PANTHER" id="PTHR22930:SF293">
    <property type="entry name" value="PROTEIN ALP1-LIKE"/>
    <property type="match status" value="1"/>
</dbReference>
<evidence type="ECO:0000313" key="11">
    <source>
        <dbReference type="EMBL" id="KAK1431779.1"/>
    </source>
</evidence>
<dbReference type="GO" id="GO:0046872">
    <property type="term" value="F:metal ion binding"/>
    <property type="evidence" value="ECO:0007669"/>
    <property type="project" value="UniProtKB-KW"/>
</dbReference>
<keyword evidence="5" id="KW-0479">Metal-binding</keyword>
<evidence type="ECO:0000256" key="5">
    <source>
        <dbReference type="ARBA" id="ARBA00022723"/>
    </source>
</evidence>
<keyword evidence="7" id="KW-0539">Nucleus</keyword>
<comment type="cofactor">
    <cofactor evidence="1">
        <name>a divalent metal cation</name>
        <dbReference type="ChEBI" id="CHEBI:60240"/>
    </cofactor>
</comment>
<dbReference type="Pfam" id="PF26138">
    <property type="entry name" value="DUF8040"/>
    <property type="match status" value="1"/>
</dbReference>
<dbReference type="InterPro" id="IPR045249">
    <property type="entry name" value="HARBI1-like"/>
</dbReference>
<dbReference type="Pfam" id="PF13359">
    <property type="entry name" value="DDE_Tnp_4"/>
    <property type="match status" value="1"/>
</dbReference>
<feature type="domain" description="DDE Tnp4" evidence="9">
    <location>
        <begin position="235"/>
        <end position="395"/>
    </location>
</feature>
<evidence type="ECO:0000256" key="8">
    <source>
        <dbReference type="SAM" id="Phobius"/>
    </source>
</evidence>
<evidence type="ECO:0000313" key="12">
    <source>
        <dbReference type="Proteomes" id="UP001229421"/>
    </source>
</evidence>
<evidence type="ECO:0000256" key="1">
    <source>
        <dbReference type="ARBA" id="ARBA00001968"/>
    </source>
</evidence>
<evidence type="ECO:0008006" key="13">
    <source>
        <dbReference type="Google" id="ProtNLM"/>
    </source>
</evidence>
<evidence type="ECO:0000259" key="10">
    <source>
        <dbReference type="Pfam" id="PF26138"/>
    </source>
</evidence>
<protein>
    <recommendedName>
        <fullName evidence="13">DDE Tnp4 domain-containing protein</fullName>
    </recommendedName>
</protein>
<keyword evidence="8" id="KW-0472">Membrane</keyword>
<sequence>MLPYKQTMYSFSPNGITKLHSFDYIVSLVFDCAIDVINDFHLHNQFVLNTIAAMPRLKLNKHKKQKKLAVLCVLWLHMLNMVSWYIRVVQTVISVRLDKCPPTTRYKMFYPERKEYMHRLVYESDDTCLNQLRMNRATFVILCNMLESSGNLKASKYVQVDEQVAIFLYVFAHHVKNRVAKFLFHRSGETISKHFNNVLNSVIRLQNELFEKPEPISDASTDERWKWFKGCFGAIDGTHITVQVPEEDKPRYRNRKGEITTNVLATYTQDMQFIYVLPGWEGSVADGRILRSAMIRENGLQVPKGNYYLVDAGYTNGEGFLAPFRGQRYHLNTWLNGRKPEKPKEYFNMKHSAARNAIERCFGVLKKRWAILRSPSFYPTRTQNKIILACCLMHNFIRREMTYDPLDDEEFIDTNNDADDEDLGSHVEHITTLGTSNEWTNFRQNLATSMFMHGQLDINNLFRL</sequence>
<keyword evidence="8" id="KW-0812">Transmembrane</keyword>
<feature type="transmembrane region" description="Helical" evidence="8">
    <location>
        <begin position="68"/>
        <end position="86"/>
    </location>
</feature>
<dbReference type="InterPro" id="IPR027806">
    <property type="entry name" value="HARBI1_dom"/>
</dbReference>
<keyword evidence="6" id="KW-0378">Hydrolase</keyword>
<keyword evidence="12" id="KW-1185">Reference proteome</keyword>
<keyword evidence="8" id="KW-1133">Transmembrane helix</keyword>
<dbReference type="GO" id="GO:0016787">
    <property type="term" value="F:hydrolase activity"/>
    <property type="evidence" value="ECO:0007669"/>
    <property type="project" value="UniProtKB-KW"/>
</dbReference>
<dbReference type="GO" id="GO:0004518">
    <property type="term" value="F:nuclease activity"/>
    <property type="evidence" value="ECO:0007669"/>
    <property type="project" value="UniProtKB-KW"/>
</dbReference>
<comment type="caution">
    <text evidence="11">The sequence shown here is derived from an EMBL/GenBank/DDBJ whole genome shotgun (WGS) entry which is preliminary data.</text>
</comment>
<keyword evidence="4" id="KW-0540">Nuclease</keyword>
<reference evidence="11" key="1">
    <citation type="journal article" date="2023" name="bioRxiv">
        <title>Improved chromosome-level genome assembly for marigold (Tagetes erecta).</title>
        <authorList>
            <person name="Jiang F."/>
            <person name="Yuan L."/>
            <person name="Wang S."/>
            <person name="Wang H."/>
            <person name="Xu D."/>
            <person name="Wang A."/>
            <person name="Fan W."/>
        </authorList>
    </citation>
    <scope>NUCLEOTIDE SEQUENCE</scope>
    <source>
        <strain evidence="11">WSJ</strain>
        <tissue evidence="11">Leaf</tissue>
    </source>
</reference>
<dbReference type="EMBL" id="JAUHHV010000002">
    <property type="protein sequence ID" value="KAK1431779.1"/>
    <property type="molecule type" value="Genomic_DNA"/>
</dbReference>
<dbReference type="Proteomes" id="UP001229421">
    <property type="component" value="Unassembled WGS sequence"/>
</dbReference>
<evidence type="ECO:0000256" key="4">
    <source>
        <dbReference type="ARBA" id="ARBA00022722"/>
    </source>
</evidence>
<dbReference type="AlphaFoldDB" id="A0AAD8P495"/>
<evidence type="ECO:0000259" key="9">
    <source>
        <dbReference type="Pfam" id="PF13359"/>
    </source>
</evidence>
<dbReference type="PANTHER" id="PTHR22930">
    <property type="match status" value="1"/>
</dbReference>
<organism evidence="11 12">
    <name type="scientific">Tagetes erecta</name>
    <name type="common">African marigold</name>
    <dbReference type="NCBI Taxonomy" id="13708"/>
    <lineage>
        <taxon>Eukaryota</taxon>
        <taxon>Viridiplantae</taxon>
        <taxon>Streptophyta</taxon>
        <taxon>Embryophyta</taxon>
        <taxon>Tracheophyta</taxon>
        <taxon>Spermatophyta</taxon>
        <taxon>Magnoliopsida</taxon>
        <taxon>eudicotyledons</taxon>
        <taxon>Gunneridae</taxon>
        <taxon>Pentapetalae</taxon>
        <taxon>asterids</taxon>
        <taxon>campanulids</taxon>
        <taxon>Asterales</taxon>
        <taxon>Asteraceae</taxon>
        <taxon>Asteroideae</taxon>
        <taxon>Heliantheae alliance</taxon>
        <taxon>Tageteae</taxon>
        <taxon>Tagetes</taxon>
    </lineage>
</organism>
<proteinExistence type="inferred from homology"/>
<evidence type="ECO:0000256" key="6">
    <source>
        <dbReference type="ARBA" id="ARBA00022801"/>
    </source>
</evidence>